<dbReference type="InParanoid" id="G0NKZ1"/>
<feature type="transmembrane region" description="Helical" evidence="1">
    <location>
        <begin position="71"/>
        <end position="89"/>
    </location>
</feature>
<dbReference type="OrthoDB" id="5872420at2759"/>
<reference evidence="3" key="1">
    <citation type="submission" date="2011-07" db="EMBL/GenBank/DDBJ databases">
        <authorList>
            <consortium name="Caenorhabditis brenneri Sequencing and Analysis Consortium"/>
            <person name="Wilson R.K."/>
        </authorList>
    </citation>
    <scope>NUCLEOTIDE SEQUENCE [LARGE SCALE GENOMIC DNA]</scope>
    <source>
        <strain evidence="3">PB2801</strain>
    </source>
</reference>
<evidence type="ECO:0000313" key="2">
    <source>
        <dbReference type="EMBL" id="EGT33216.1"/>
    </source>
</evidence>
<evidence type="ECO:0000256" key="1">
    <source>
        <dbReference type="SAM" id="Phobius"/>
    </source>
</evidence>
<dbReference type="HOGENOM" id="CLU_1257038_0_0_1"/>
<dbReference type="AlphaFoldDB" id="G0NKZ1"/>
<proteinExistence type="predicted"/>
<feature type="transmembrane region" description="Helical" evidence="1">
    <location>
        <begin position="109"/>
        <end position="130"/>
    </location>
</feature>
<dbReference type="FunCoup" id="G0NKZ1">
    <property type="interactions" value="1069"/>
</dbReference>
<protein>
    <submittedName>
        <fullName evidence="2">Uncharacterized protein</fullName>
    </submittedName>
</protein>
<keyword evidence="1" id="KW-0812">Transmembrane</keyword>
<keyword evidence="1" id="KW-0472">Membrane</keyword>
<dbReference type="EMBL" id="GL379903">
    <property type="protein sequence ID" value="EGT33216.1"/>
    <property type="molecule type" value="Genomic_DNA"/>
</dbReference>
<dbReference type="OMA" id="FITHEPR"/>
<sequence length="220" mass="25031">MSLDDQQKRISTTALVSPGIYFLLRLVQVTTKIKFPDSGPNELLFADSILAGLVCYTASHMKFLQYAGRMVIITFIRFFFLIFLFISIYVQPQWYHVHKTALDHSICWILMSIHIVCTTVCLTMSFTVLAQERVINFFSWQDVKEYFFPPQSVHPPRYQDAISSAALPPSYEEALAARPPGYTPTNTPPVDSPTQVSVHVSRCSTQDRYQAAAEEAETMF</sequence>
<gene>
    <name evidence="2" type="ORF">CAEBREN_12402</name>
</gene>
<keyword evidence="3" id="KW-1185">Reference proteome</keyword>
<organism evidence="3">
    <name type="scientific">Caenorhabditis brenneri</name>
    <name type="common">Nematode worm</name>
    <dbReference type="NCBI Taxonomy" id="135651"/>
    <lineage>
        <taxon>Eukaryota</taxon>
        <taxon>Metazoa</taxon>
        <taxon>Ecdysozoa</taxon>
        <taxon>Nematoda</taxon>
        <taxon>Chromadorea</taxon>
        <taxon>Rhabditida</taxon>
        <taxon>Rhabditina</taxon>
        <taxon>Rhabditomorpha</taxon>
        <taxon>Rhabditoidea</taxon>
        <taxon>Rhabditidae</taxon>
        <taxon>Peloderinae</taxon>
        <taxon>Caenorhabditis</taxon>
    </lineage>
</organism>
<accession>G0NKZ1</accession>
<dbReference type="eggNOG" id="ENOG502TI08">
    <property type="taxonomic scope" value="Eukaryota"/>
</dbReference>
<name>G0NKZ1_CAEBE</name>
<evidence type="ECO:0000313" key="3">
    <source>
        <dbReference type="Proteomes" id="UP000008068"/>
    </source>
</evidence>
<dbReference type="Proteomes" id="UP000008068">
    <property type="component" value="Unassembled WGS sequence"/>
</dbReference>
<keyword evidence="1" id="KW-1133">Transmembrane helix</keyword>